<accession>A0A9P4HZI0</accession>
<protein>
    <submittedName>
        <fullName evidence="2">Uncharacterized protein</fullName>
    </submittedName>
</protein>
<evidence type="ECO:0000256" key="1">
    <source>
        <dbReference type="SAM" id="MobiDB-lite"/>
    </source>
</evidence>
<name>A0A9P4HZI0_9PEZI</name>
<dbReference type="AlphaFoldDB" id="A0A9P4HZI0"/>
<sequence length="161" mass="18108">MSFPKNMPKKTNKGVRFADDKITVLEYKRFSRPEAGFERITTGMNARKRAHADADTESTPLTPPQTPERATKRVHFQDDDNVTLEFYDCSSPASGFLAVTRADTPPATPTTSEDGSCRYTGYIPKVVHFGGWENVILEYSPSSTPESGFTSITRFFVEHYR</sequence>
<organism evidence="2 3">
    <name type="scientific">Saccharata proteae CBS 121410</name>
    <dbReference type="NCBI Taxonomy" id="1314787"/>
    <lineage>
        <taxon>Eukaryota</taxon>
        <taxon>Fungi</taxon>
        <taxon>Dikarya</taxon>
        <taxon>Ascomycota</taxon>
        <taxon>Pezizomycotina</taxon>
        <taxon>Dothideomycetes</taxon>
        <taxon>Dothideomycetes incertae sedis</taxon>
        <taxon>Botryosphaeriales</taxon>
        <taxon>Saccharataceae</taxon>
        <taxon>Saccharata</taxon>
    </lineage>
</organism>
<evidence type="ECO:0000313" key="3">
    <source>
        <dbReference type="Proteomes" id="UP000799776"/>
    </source>
</evidence>
<reference evidence="2" key="1">
    <citation type="journal article" date="2020" name="Stud. Mycol.">
        <title>101 Dothideomycetes genomes: a test case for predicting lifestyles and emergence of pathogens.</title>
        <authorList>
            <person name="Haridas S."/>
            <person name="Albert R."/>
            <person name="Binder M."/>
            <person name="Bloem J."/>
            <person name="Labutti K."/>
            <person name="Salamov A."/>
            <person name="Andreopoulos B."/>
            <person name="Baker S."/>
            <person name="Barry K."/>
            <person name="Bills G."/>
            <person name="Bluhm B."/>
            <person name="Cannon C."/>
            <person name="Castanera R."/>
            <person name="Culley D."/>
            <person name="Daum C."/>
            <person name="Ezra D."/>
            <person name="Gonzalez J."/>
            <person name="Henrissat B."/>
            <person name="Kuo A."/>
            <person name="Liang C."/>
            <person name="Lipzen A."/>
            <person name="Lutzoni F."/>
            <person name="Magnuson J."/>
            <person name="Mondo S."/>
            <person name="Nolan M."/>
            <person name="Ohm R."/>
            <person name="Pangilinan J."/>
            <person name="Park H.-J."/>
            <person name="Ramirez L."/>
            <person name="Alfaro M."/>
            <person name="Sun H."/>
            <person name="Tritt A."/>
            <person name="Yoshinaga Y."/>
            <person name="Zwiers L.-H."/>
            <person name="Turgeon B."/>
            <person name="Goodwin S."/>
            <person name="Spatafora J."/>
            <person name="Crous P."/>
            <person name="Grigoriev I."/>
        </authorList>
    </citation>
    <scope>NUCLEOTIDE SEQUENCE</scope>
    <source>
        <strain evidence="2">CBS 121410</strain>
    </source>
</reference>
<gene>
    <name evidence="2" type="ORF">K490DRAFT_53309</name>
</gene>
<comment type="caution">
    <text evidence="2">The sequence shown here is derived from an EMBL/GenBank/DDBJ whole genome shotgun (WGS) entry which is preliminary data.</text>
</comment>
<feature type="region of interest" description="Disordered" evidence="1">
    <location>
        <begin position="41"/>
        <end position="71"/>
    </location>
</feature>
<keyword evidence="3" id="KW-1185">Reference proteome</keyword>
<proteinExistence type="predicted"/>
<evidence type="ECO:0000313" key="2">
    <source>
        <dbReference type="EMBL" id="KAF2092165.1"/>
    </source>
</evidence>
<dbReference type="Proteomes" id="UP000799776">
    <property type="component" value="Unassembled WGS sequence"/>
</dbReference>
<dbReference type="EMBL" id="ML978711">
    <property type="protein sequence ID" value="KAF2092165.1"/>
    <property type="molecule type" value="Genomic_DNA"/>
</dbReference>